<name>A0A6C0EPT3_9ZZZZ</name>
<reference evidence="1" key="1">
    <citation type="journal article" date="2020" name="Nature">
        <title>Giant virus diversity and host interactions through global metagenomics.</title>
        <authorList>
            <person name="Schulz F."/>
            <person name="Roux S."/>
            <person name="Paez-Espino D."/>
            <person name="Jungbluth S."/>
            <person name="Walsh D.A."/>
            <person name="Denef V.J."/>
            <person name="McMahon K.D."/>
            <person name="Konstantinidis K.T."/>
            <person name="Eloe-Fadrosh E.A."/>
            <person name="Kyrpides N.C."/>
            <person name="Woyke T."/>
        </authorList>
    </citation>
    <scope>NUCLEOTIDE SEQUENCE</scope>
    <source>
        <strain evidence="1">GVMAG-M-3300009155-2</strain>
    </source>
</reference>
<evidence type="ECO:0000313" key="1">
    <source>
        <dbReference type="EMBL" id="QHT31196.1"/>
    </source>
</evidence>
<dbReference type="AlphaFoldDB" id="A0A6C0EPT3"/>
<protein>
    <submittedName>
        <fullName evidence="1">Uncharacterized protein</fullName>
    </submittedName>
</protein>
<sequence length="78" mass="9037">MNNTIPRIICSGKNCNKVFSQEWDEYGFSYIRLGTLPIDDDDKLEKIWFALMKTRIFCSNCCQDYADSICNNSKIGIK</sequence>
<accession>A0A6C0EPT3</accession>
<dbReference type="EMBL" id="MN738916">
    <property type="protein sequence ID" value="QHT31196.1"/>
    <property type="molecule type" value="Genomic_DNA"/>
</dbReference>
<organism evidence="1">
    <name type="scientific">viral metagenome</name>
    <dbReference type="NCBI Taxonomy" id="1070528"/>
    <lineage>
        <taxon>unclassified sequences</taxon>
        <taxon>metagenomes</taxon>
        <taxon>organismal metagenomes</taxon>
    </lineage>
</organism>
<proteinExistence type="predicted"/>